<name>A0ABS0EZK4_9BACL</name>
<proteinExistence type="predicted"/>
<dbReference type="Proteomes" id="UP000642910">
    <property type="component" value="Unassembled WGS sequence"/>
</dbReference>
<evidence type="ECO:0000313" key="3">
    <source>
        <dbReference type="Proteomes" id="UP000642910"/>
    </source>
</evidence>
<comment type="caution">
    <text evidence="2">The sequence shown here is derived from an EMBL/GenBank/DDBJ whole genome shotgun (WGS) entry which is preliminary data.</text>
</comment>
<reference evidence="2 3" key="1">
    <citation type="submission" date="2020-11" db="EMBL/GenBank/DDBJ databases">
        <title>Genomic insight of Alicyclobacillus mali FL 18 reveals a new arsenic-resistant strain, with potential in environmental biotechnology.</title>
        <authorList>
            <person name="Fiorentino G."/>
            <person name="Gallo G."/>
            <person name="Aulitto M."/>
        </authorList>
    </citation>
    <scope>NUCLEOTIDE SEQUENCE [LARGE SCALE GENOMIC DNA]</scope>
    <source>
        <strain evidence="2 3">FL 18</strain>
    </source>
</reference>
<evidence type="ECO:0000313" key="2">
    <source>
        <dbReference type="EMBL" id="MBF8376483.1"/>
    </source>
</evidence>
<dbReference type="RefSeq" id="WP_195866845.1">
    <property type="nucleotide sequence ID" value="NZ_JADPKZ010000019.1"/>
</dbReference>
<sequence>MQQGPIRLKRVVIKEELVALTGDYVKAILLNQFLYWSERVDDFDLFILEEQQRARDIGKELNIELRQGWIYKKAEDLSEETMLNMSKTAIGNHIKSLIDAGWIEQRRNPRNKMDKTYQYRVNIANIQRDLMRLGYSLEGYRVPLDIIVSVADDLRSPENELRSPLNGLRSQENGLRSFESGLRSPFCGQQYQRLHTEIKDDEDEEDRAHARADEFQFDTVRQPDCGIVDDDVPFSSAEIMAAIQETCAADKATHHPSATLPSAWTSEDDPYIAIDQRMMMHLGRPYIAKENDYRAIKQLLESGVPMDFILAGIDYTFATFADRRPRSFAYCAEVIKERWAAELAKRQPVEAVNWVEYCQDSAKRQPSPSPQRTSKPRTSQPARKERIRDERYAAFYELFPDG</sequence>
<organism evidence="2 3">
    <name type="scientific">Alicyclobacillus mali</name>
    <name type="common">ex Roth et al. 2021</name>
    <dbReference type="NCBI Taxonomy" id="1123961"/>
    <lineage>
        <taxon>Bacteria</taxon>
        <taxon>Bacillati</taxon>
        <taxon>Bacillota</taxon>
        <taxon>Bacilli</taxon>
        <taxon>Bacillales</taxon>
        <taxon>Alicyclobacillaceae</taxon>
        <taxon>Alicyclobacillus</taxon>
    </lineage>
</organism>
<protein>
    <submittedName>
        <fullName evidence="2">Transcriptional regulator</fullName>
    </submittedName>
</protein>
<accession>A0ABS0EZK4</accession>
<evidence type="ECO:0000256" key="1">
    <source>
        <dbReference type="SAM" id="MobiDB-lite"/>
    </source>
</evidence>
<dbReference type="SUPFAM" id="SSF46785">
    <property type="entry name" value="Winged helix' DNA-binding domain"/>
    <property type="match status" value="1"/>
</dbReference>
<dbReference type="InterPro" id="IPR036390">
    <property type="entry name" value="WH_DNA-bd_sf"/>
</dbReference>
<dbReference type="EMBL" id="JADPKZ010000019">
    <property type="protein sequence ID" value="MBF8376483.1"/>
    <property type="molecule type" value="Genomic_DNA"/>
</dbReference>
<keyword evidence="3" id="KW-1185">Reference proteome</keyword>
<feature type="region of interest" description="Disordered" evidence="1">
    <location>
        <begin position="360"/>
        <end position="388"/>
    </location>
</feature>
<feature type="compositionally biased region" description="Polar residues" evidence="1">
    <location>
        <begin position="364"/>
        <end position="381"/>
    </location>
</feature>
<gene>
    <name evidence="2" type="ORF">IW967_01085</name>
</gene>